<evidence type="ECO:0000313" key="2">
    <source>
        <dbReference type="Proteomes" id="UP000044602"/>
    </source>
</evidence>
<keyword evidence="2" id="KW-1185">Reference proteome</keyword>
<proteinExistence type="predicted"/>
<accession>A0A0G4KQ53</accession>
<name>A0A0G4KQ53_VERLO</name>
<evidence type="ECO:0000313" key="1">
    <source>
        <dbReference type="EMBL" id="CRK11917.1"/>
    </source>
</evidence>
<reference evidence="1 2" key="1">
    <citation type="submission" date="2015-05" db="EMBL/GenBank/DDBJ databases">
        <authorList>
            <person name="Wang D.B."/>
            <person name="Wang M."/>
        </authorList>
    </citation>
    <scope>NUCLEOTIDE SEQUENCE [LARGE SCALE GENOMIC DNA]</scope>
    <source>
        <strain evidence="1">VL1</strain>
    </source>
</reference>
<dbReference type="Proteomes" id="UP000044602">
    <property type="component" value="Unassembled WGS sequence"/>
</dbReference>
<sequence>MALSTSSPCGASQHFASSAALYAIPPLNCRGGSPVRGFGHAGSTRFITAPTQFEQINKC</sequence>
<dbReference type="EMBL" id="CVQH01003335">
    <property type="protein sequence ID" value="CRK11917.1"/>
    <property type="molecule type" value="Genomic_DNA"/>
</dbReference>
<protein>
    <submittedName>
        <fullName evidence="1">Uncharacterized protein</fullName>
    </submittedName>
</protein>
<gene>
    <name evidence="1" type="ORF">BN1708_002354</name>
</gene>
<dbReference type="AlphaFoldDB" id="A0A0G4KQ53"/>
<organism evidence="1 2">
    <name type="scientific">Verticillium longisporum</name>
    <name type="common">Verticillium dahliae var. longisporum</name>
    <dbReference type="NCBI Taxonomy" id="100787"/>
    <lineage>
        <taxon>Eukaryota</taxon>
        <taxon>Fungi</taxon>
        <taxon>Dikarya</taxon>
        <taxon>Ascomycota</taxon>
        <taxon>Pezizomycotina</taxon>
        <taxon>Sordariomycetes</taxon>
        <taxon>Hypocreomycetidae</taxon>
        <taxon>Glomerellales</taxon>
        <taxon>Plectosphaerellaceae</taxon>
        <taxon>Verticillium</taxon>
    </lineage>
</organism>